<organism evidence="2 3">
    <name type="scientific">Geomonas terrae</name>
    <dbReference type="NCBI Taxonomy" id="2562681"/>
    <lineage>
        <taxon>Bacteria</taxon>
        <taxon>Pseudomonadati</taxon>
        <taxon>Thermodesulfobacteriota</taxon>
        <taxon>Desulfuromonadia</taxon>
        <taxon>Geobacterales</taxon>
        <taxon>Geobacteraceae</taxon>
        <taxon>Geomonas</taxon>
    </lineage>
</organism>
<reference evidence="2 3" key="1">
    <citation type="submission" date="2019-04" db="EMBL/GenBank/DDBJ databases">
        <title>Geobacter oryzae sp. nov., ferric-reducing bacteria isolated from paddy soil.</title>
        <authorList>
            <person name="Xu Z."/>
            <person name="Masuda Y."/>
            <person name="Itoh H."/>
            <person name="Senoo K."/>
        </authorList>
    </citation>
    <scope>NUCLEOTIDE SEQUENCE [LARGE SCALE GENOMIC DNA]</scope>
    <source>
        <strain evidence="2 3">Red111</strain>
    </source>
</reference>
<accession>A0A4S1CND3</accession>
<evidence type="ECO:0000256" key="1">
    <source>
        <dbReference type="SAM" id="Phobius"/>
    </source>
</evidence>
<protein>
    <recommendedName>
        <fullName evidence="4">TraB/GumN family protein</fullName>
    </recommendedName>
</protein>
<dbReference type="RefSeq" id="WP_135869450.1">
    <property type="nucleotide sequence ID" value="NZ_SRSC01000001.1"/>
</dbReference>
<keyword evidence="1" id="KW-0812">Transmembrane</keyword>
<dbReference type="EMBL" id="SRSC01000001">
    <property type="protein sequence ID" value="TGU75304.1"/>
    <property type="molecule type" value="Genomic_DNA"/>
</dbReference>
<feature type="transmembrane region" description="Helical" evidence="1">
    <location>
        <begin position="35"/>
        <end position="54"/>
    </location>
</feature>
<feature type="transmembrane region" description="Helical" evidence="1">
    <location>
        <begin position="133"/>
        <end position="157"/>
    </location>
</feature>
<keyword evidence="3" id="KW-1185">Reference proteome</keyword>
<feature type="transmembrane region" description="Helical" evidence="1">
    <location>
        <begin position="66"/>
        <end position="86"/>
    </location>
</feature>
<evidence type="ECO:0000313" key="3">
    <source>
        <dbReference type="Proteomes" id="UP000306416"/>
    </source>
</evidence>
<keyword evidence="1" id="KW-0472">Membrane</keyword>
<evidence type="ECO:0008006" key="4">
    <source>
        <dbReference type="Google" id="ProtNLM"/>
    </source>
</evidence>
<proteinExistence type="predicted"/>
<dbReference type="Proteomes" id="UP000306416">
    <property type="component" value="Unassembled WGS sequence"/>
</dbReference>
<comment type="caution">
    <text evidence="2">The sequence shown here is derived from an EMBL/GenBank/DDBJ whole genome shotgun (WGS) entry which is preliminary data.</text>
</comment>
<name>A0A4S1CND3_9BACT</name>
<evidence type="ECO:0000313" key="2">
    <source>
        <dbReference type="EMBL" id="TGU75304.1"/>
    </source>
</evidence>
<sequence>MRNFANVFLILFFADGFLSVLDEISSLFGPVEPLSLFRMQVASTVLFFAVLLYICMWVDRRIPKRLFLPLILFPFAVPMLAWLIPALGESRIYSILMSLIQVGVPPMLIAQYRDGKEPGLTLPPWRFEGPVFGLKNTLLFTAANVVALPVFLTLFTLSSADAWTNLNTAGFVRVAPGGLYMTERVYKRGNQTVKLSGMIHVGEKGYYEDVTKGPVQGRTVVLAEGVTDRSQVLKNRFDYRKVADFLGLASQEKMLFSGNVIDEKALDAARRPAGKGPDIVLADTDLATFRPDTLLFLNQVGKELGSHGSVADGVLSLNSWAEKNVTPKMYDVIREDILTRRNEVVLSYLDRALKGYDTVVIPWGALHMKGIEAGVKERGFVLKEEKKRLGVDFKTIAEANKK</sequence>
<keyword evidence="1" id="KW-1133">Transmembrane helix</keyword>
<dbReference type="AlphaFoldDB" id="A0A4S1CND3"/>
<gene>
    <name evidence="2" type="ORF">E4633_06745</name>
</gene>